<dbReference type="RefSeq" id="WP_091543900.1">
    <property type="nucleotide sequence ID" value="NZ_FMUS01000016.1"/>
</dbReference>
<keyword evidence="2 7" id="KW-0813">Transport</keyword>
<evidence type="ECO:0000313" key="9">
    <source>
        <dbReference type="EMBL" id="SCY79212.1"/>
    </source>
</evidence>
<dbReference type="InterPro" id="IPR000515">
    <property type="entry name" value="MetI-like"/>
</dbReference>
<proteinExistence type="inferred from homology"/>
<evidence type="ECO:0000256" key="7">
    <source>
        <dbReference type="RuleBase" id="RU363032"/>
    </source>
</evidence>
<keyword evidence="10" id="KW-1185">Reference proteome</keyword>
<keyword evidence="4 7" id="KW-0812">Transmembrane</keyword>
<dbReference type="CDD" id="cd06261">
    <property type="entry name" value="TM_PBP2"/>
    <property type="match status" value="1"/>
</dbReference>
<dbReference type="SUPFAM" id="SSF161098">
    <property type="entry name" value="MetI-like"/>
    <property type="match status" value="1"/>
</dbReference>
<evidence type="ECO:0000256" key="2">
    <source>
        <dbReference type="ARBA" id="ARBA00022448"/>
    </source>
</evidence>
<protein>
    <submittedName>
        <fullName evidence="9">Multiple sugar transport system permease protein</fullName>
    </submittedName>
</protein>
<feature type="domain" description="ABC transmembrane type-1" evidence="8">
    <location>
        <begin position="71"/>
        <end position="262"/>
    </location>
</feature>
<dbReference type="Pfam" id="PF00528">
    <property type="entry name" value="BPD_transp_1"/>
    <property type="match status" value="1"/>
</dbReference>
<accession>A0A1G5IT10</accession>
<dbReference type="PANTHER" id="PTHR43744:SF12">
    <property type="entry name" value="ABC TRANSPORTER PERMEASE PROTEIN MG189-RELATED"/>
    <property type="match status" value="1"/>
</dbReference>
<feature type="transmembrane region" description="Helical" evidence="7">
    <location>
        <begin position="241"/>
        <end position="262"/>
    </location>
</feature>
<organism evidence="9 10">
    <name type="scientific">Alkaliphilus peptidifermentans DSM 18978</name>
    <dbReference type="NCBI Taxonomy" id="1120976"/>
    <lineage>
        <taxon>Bacteria</taxon>
        <taxon>Bacillati</taxon>
        <taxon>Bacillota</taxon>
        <taxon>Clostridia</taxon>
        <taxon>Peptostreptococcales</taxon>
        <taxon>Natronincolaceae</taxon>
        <taxon>Alkaliphilus</taxon>
    </lineage>
</organism>
<keyword evidence="9" id="KW-0762">Sugar transport</keyword>
<dbReference type="OrthoDB" id="9787837at2"/>
<evidence type="ECO:0000256" key="3">
    <source>
        <dbReference type="ARBA" id="ARBA00022475"/>
    </source>
</evidence>
<keyword evidence="6 7" id="KW-0472">Membrane</keyword>
<evidence type="ECO:0000313" key="10">
    <source>
        <dbReference type="Proteomes" id="UP000198636"/>
    </source>
</evidence>
<evidence type="ECO:0000256" key="6">
    <source>
        <dbReference type="ARBA" id="ARBA00023136"/>
    </source>
</evidence>
<feature type="transmembrane region" description="Helical" evidence="7">
    <location>
        <begin position="106"/>
        <end position="130"/>
    </location>
</feature>
<dbReference type="Proteomes" id="UP000198636">
    <property type="component" value="Unassembled WGS sequence"/>
</dbReference>
<dbReference type="InterPro" id="IPR035906">
    <property type="entry name" value="MetI-like_sf"/>
</dbReference>
<keyword evidence="5 7" id="KW-1133">Transmembrane helix</keyword>
<dbReference type="Gene3D" id="1.10.3720.10">
    <property type="entry name" value="MetI-like"/>
    <property type="match status" value="1"/>
</dbReference>
<keyword evidence="3" id="KW-1003">Cell membrane</keyword>
<comment type="subcellular location">
    <subcellularLocation>
        <location evidence="1 7">Cell membrane</location>
        <topology evidence="1 7">Multi-pass membrane protein</topology>
    </subcellularLocation>
</comment>
<sequence>MKRRILIKKIILYTILIIGAGFCLMPLVWLVRSSFMTTGQIFVTPPVWIPKPFKPENYKLAMTALPFGRYFLNTIIITAGNLAGVLISSSICAYSFARLRWRGRNIVFAVLMASMMLPSAVTLIPTFIGWRMLGLIDTFFPLILPAWFGGGAFNIFLLRQFYMGIPKELDEAALMDGATHFQIFTRIILPLSKPALIVVGLFTFLNTWNDFFNPLIYLNSNKNFTVALGLQSFQSMYGTQWNLLMAASTVVVIPVIIVFLIGQKYFIEGITLTGIKG</sequence>
<evidence type="ECO:0000256" key="4">
    <source>
        <dbReference type="ARBA" id="ARBA00022692"/>
    </source>
</evidence>
<name>A0A1G5IT10_9FIRM</name>
<evidence type="ECO:0000256" key="5">
    <source>
        <dbReference type="ARBA" id="ARBA00022989"/>
    </source>
</evidence>
<feature type="transmembrane region" description="Helical" evidence="7">
    <location>
        <begin position="183"/>
        <end position="205"/>
    </location>
</feature>
<gene>
    <name evidence="9" type="ORF">SAMN03080606_02505</name>
</gene>
<comment type="similarity">
    <text evidence="7">Belongs to the binding-protein-dependent transport system permease family.</text>
</comment>
<dbReference type="STRING" id="1120976.SAMN03080606_02505"/>
<evidence type="ECO:0000256" key="1">
    <source>
        <dbReference type="ARBA" id="ARBA00004651"/>
    </source>
</evidence>
<dbReference type="GO" id="GO:0055085">
    <property type="term" value="P:transmembrane transport"/>
    <property type="evidence" value="ECO:0007669"/>
    <property type="project" value="InterPro"/>
</dbReference>
<reference evidence="9 10" key="1">
    <citation type="submission" date="2016-10" db="EMBL/GenBank/DDBJ databases">
        <authorList>
            <person name="de Groot N.N."/>
        </authorList>
    </citation>
    <scope>NUCLEOTIDE SEQUENCE [LARGE SCALE GENOMIC DNA]</scope>
    <source>
        <strain evidence="9 10">DSM 18978</strain>
    </source>
</reference>
<dbReference type="AlphaFoldDB" id="A0A1G5IT10"/>
<feature type="transmembrane region" description="Helical" evidence="7">
    <location>
        <begin position="70"/>
        <end position="94"/>
    </location>
</feature>
<dbReference type="PROSITE" id="PS50928">
    <property type="entry name" value="ABC_TM1"/>
    <property type="match status" value="1"/>
</dbReference>
<dbReference type="GO" id="GO:0005886">
    <property type="term" value="C:plasma membrane"/>
    <property type="evidence" value="ECO:0007669"/>
    <property type="project" value="UniProtKB-SubCell"/>
</dbReference>
<feature type="transmembrane region" description="Helical" evidence="7">
    <location>
        <begin position="142"/>
        <end position="162"/>
    </location>
</feature>
<dbReference type="EMBL" id="FMUS01000016">
    <property type="protein sequence ID" value="SCY79212.1"/>
    <property type="molecule type" value="Genomic_DNA"/>
</dbReference>
<feature type="transmembrane region" description="Helical" evidence="7">
    <location>
        <begin position="12"/>
        <end position="31"/>
    </location>
</feature>
<dbReference type="PANTHER" id="PTHR43744">
    <property type="entry name" value="ABC TRANSPORTER PERMEASE PROTEIN MG189-RELATED-RELATED"/>
    <property type="match status" value="1"/>
</dbReference>
<evidence type="ECO:0000259" key="8">
    <source>
        <dbReference type="PROSITE" id="PS50928"/>
    </source>
</evidence>